<dbReference type="InterPro" id="IPR046357">
    <property type="entry name" value="PPIase_dom_sf"/>
</dbReference>
<evidence type="ECO:0000256" key="5">
    <source>
        <dbReference type="ARBA" id="ARBA00023110"/>
    </source>
</evidence>
<dbReference type="OrthoDB" id="3173132at2"/>
<dbReference type="Pfam" id="PF00254">
    <property type="entry name" value="FKBP_C"/>
    <property type="match status" value="1"/>
</dbReference>
<keyword evidence="4" id="KW-0963">Cytoplasm</keyword>
<evidence type="ECO:0000256" key="2">
    <source>
        <dbReference type="ARBA" id="ARBA00004496"/>
    </source>
</evidence>
<accession>A0A5C7EUU6</accession>
<evidence type="ECO:0000256" key="7">
    <source>
        <dbReference type="ARBA" id="ARBA00023235"/>
    </source>
</evidence>
<dbReference type="EMBL" id="VPFL01000008">
    <property type="protein sequence ID" value="TXF12050.1"/>
    <property type="molecule type" value="Genomic_DNA"/>
</dbReference>
<evidence type="ECO:0000256" key="10">
    <source>
        <dbReference type="RuleBase" id="RU003915"/>
    </source>
</evidence>
<protein>
    <recommendedName>
        <fullName evidence="10">Peptidyl-prolyl cis-trans isomerase</fullName>
        <ecNumber evidence="10">5.2.1.8</ecNumber>
    </recommendedName>
</protein>
<dbReference type="GO" id="GO:0005737">
    <property type="term" value="C:cytoplasm"/>
    <property type="evidence" value="ECO:0007669"/>
    <property type="project" value="UniProtKB-SubCell"/>
</dbReference>
<name>A0A5C7EUU6_9PROT</name>
<dbReference type="InParanoid" id="A0A5C7EUU6"/>
<dbReference type="Gene3D" id="2.40.10.330">
    <property type="match status" value="1"/>
</dbReference>
<evidence type="ECO:0000256" key="3">
    <source>
        <dbReference type="ARBA" id="ARBA00006577"/>
    </source>
</evidence>
<evidence type="ECO:0000259" key="11">
    <source>
        <dbReference type="PROSITE" id="PS50059"/>
    </source>
</evidence>
<evidence type="ECO:0000256" key="6">
    <source>
        <dbReference type="ARBA" id="ARBA00023186"/>
    </source>
</evidence>
<proteinExistence type="inferred from homology"/>
<dbReference type="RefSeq" id="WP_147799543.1">
    <property type="nucleotide sequence ID" value="NZ_VPFL01000008.1"/>
</dbReference>
<dbReference type="SUPFAM" id="SSF54534">
    <property type="entry name" value="FKBP-like"/>
    <property type="match status" value="1"/>
</dbReference>
<evidence type="ECO:0000256" key="8">
    <source>
        <dbReference type="ARBA" id="ARBA00037071"/>
    </source>
</evidence>
<feature type="domain" description="PPIase FKBP-type" evidence="11">
    <location>
        <begin position="12"/>
        <end position="89"/>
    </location>
</feature>
<dbReference type="GO" id="GO:0042026">
    <property type="term" value="P:protein refolding"/>
    <property type="evidence" value="ECO:0007669"/>
    <property type="project" value="UniProtKB-ARBA"/>
</dbReference>
<keyword evidence="7 9" id="KW-0413">Isomerase</keyword>
<dbReference type="PROSITE" id="PS50059">
    <property type="entry name" value="FKBP_PPIASE"/>
    <property type="match status" value="1"/>
</dbReference>
<keyword evidence="5 9" id="KW-0697">Rotamase</keyword>
<dbReference type="PANTHER" id="PTHR47861:SF3">
    <property type="entry name" value="FKBP-TYPE PEPTIDYL-PROLYL CIS-TRANS ISOMERASE SLYD"/>
    <property type="match status" value="1"/>
</dbReference>
<comment type="catalytic activity">
    <reaction evidence="1 9 10">
        <text>[protein]-peptidylproline (omega=180) = [protein]-peptidylproline (omega=0)</text>
        <dbReference type="Rhea" id="RHEA:16237"/>
        <dbReference type="Rhea" id="RHEA-COMP:10747"/>
        <dbReference type="Rhea" id="RHEA-COMP:10748"/>
        <dbReference type="ChEBI" id="CHEBI:83833"/>
        <dbReference type="ChEBI" id="CHEBI:83834"/>
        <dbReference type="EC" id="5.2.1.8"/>
    </reaction>
</comment>
<dbReference type="GO" id="GO:0003755">
    <property type="term" value="F:peptidyl-prolyl cis-trans isomerase activity"/>
    <property type="evidence" value="ECO:0007669"/>
    <property type="project" value="UniProtKB-UniRule"/>
</dbReference>
<comment type="subcellular location">
    <subcellularLocation>
        <location evidence="2">Cytoplasm</location>
    </subcellularLocation>
</comment>
<sequence>MNLAGRRVARSADRVNLHYRLCAADGTEIVSTFGGDPVTVSLGTGELHANLERVVLGLAPGERRTVHLVAADAFGPSNPELEQTIPREAFPADVAPEPGRLIEFTLPGGETLCGIVRRVESDVVTIDFNHPLSDCDVIFEVELLEILE</sequence>
<evidence type="ECO:0000256" key="9">
    <source>
        <dbReference type="PROSITE-ProRule" id="PRU00277"/>
    </source>
</evidence>
<dbReference type="Gene3D" id="3.10.50.40">
    <property type="match status" value="1"/>
</dbReference>
<evidence type="ECO:0000313" key="13">
    <source>
        <dbReference type="Proteomes" id="UP000321201"/>
    </source>
</evidence>
<dbReference type="Proteomes" id="UP000321201">
    <property type="component" value="Unassembled WGS sequence"/>
</dbReference>
<organism evidence="12 13">
    <name type="scientific">Pelomicrobium methylotrophicum</name>
    <dbReference type="NCBI Taxonomy" id="2602750"/>
    <lineage>
        <taxon>Bacteria</taxon>
        <taxon>Pseudomonadati</taxon>
        <taxon>Pseudomonadota</taxon>
        <taxon>Hydrogenophilia</taxon>
        <taxon>Hydrogenophilia incertae sedis</taxon>
        <taxon>Pelomicrobium</taxon>
    </lineage>
</organism>
<comment type="caution">
    <text evidence="12">The sequence shown here is derived from an EMBL/GenBank/DDBJ whole genome shotgun (WGS) entry which is preliminary data.</text>
</comment>
<dbReference type="InterPro" id="IPR048261">
    <property type="entry name" value="SlpA/SlyD-like_ins_sf"/>
</dbReference>
<evidence type="ECO:0000313" key="12">
    <source>
        <dbReference type="EMBL" id="TXF12050.1"/>
    </source>
</evidence>
<dbReference type="AlphaFoldDB" id="A0A5C7EUU6"/>
<comment type="similarity">
    <text evidence="3 10">Belongs to the FKBP-type PPIase family.</text>
</comment>
<dbReference type="InterPro" id="IPR001179">
    <property type="entry name" value="PPIase_FKBP_dom"/>
</dbReference>
<dbReference type="EC" id="5.2.1.8" evidence="10"/>
<gene>
    <name evidence="12" type="ORF">FR698_07310</name>
</gene>
<keyword evidence="13" id="KW-1185">Reference proteome</keyword>
<comment type="function">
    <text evidence="8">Also involved in hydrogenase metallocenter assembly, probably by participating in the nickel insertion step. This function in hydrogenase biosynthesis requires chaperone activity and the presence of the metal-binding domain, but not PPIase activity.</text>
</comment>
<dbReference type="FunCoup" id="A0A5C7EUU6">
    <property type="interactions" value="75"/>
</dbReference>
<evidence type="ECO:0000256" key="4">
    <source>
        <dbReference type="ARBA" id="ARBA00022490"/>
    </source>
</evidence>
<dbReference type="PANTHER" id="PTHR47861">
    <property type="entry name" value="FKBP-TYPE PEPTIDYL-PROLYL CIS-TRANS ISOMERASE SLYD"/>
    <property type="match status" value="1"/>
</dbReference>
<evidence type="ECO:0000256" key="1">
    <source>
        <dbReference type="ARBA" id="ARBA00000971"/>
    </source>
</evidence>
<reference evidence="12 13" key="1">
    <citation type="submission" date="2019-08" db="EMBL/GenBank/DDBJ databases">
        <title>Pelomicrobium methylotrophicum gen. nov., sp. nov. a moderately thermophilic, facultatively anaerobic, lithoautotrophic and methylotrophic bacterium isolated from a terrestrial mud volcano.</title>
        <authorList>
            <person name="Slobodkina G.B."/>
            <person name="Merkel A.Y."/>
            <person name="Slobodkin A.I."/>
        </authorList>
    </citation>
    <scope>NUCLEOTIDE SEQUENCE [LARGE SCALE GENOMIC DNA]</scope>
    <source>
        <strain evidence="12 13">SM250</strain>
    </source>
</reference>
<keyword evidence="6" id="KW-0143">Chaperone</keyword>